<accession>A0A3N4HF10</accession>
<dbReference type="InterPro" id="IPR050661">
    <property type="entry name" value="BglG_antiterminators"/>
</dbReference>
<proteinExistence type="predicted"/>
<keyword evidence="6" id="KW-1185">Reference proteome</keyword>
<evidence type="ECO:0000256" key="1">
    <source>
        <dbReference type="ARBA" id="ARBA00023015"/>
    </source>
</evidence>
<gene>
    <name evidence="5" type="ORF">EF384_01355</name>
</gene>
<evidence type="ECO:0000259" key="4">
    <source>
        <dbReference type="Pfam" id="PF08279"/>
    </source>
</evidence>
<dbReference type="PANTHER" id="PTHR30185:SF18">
    <property type="entry name" value="TRANSCRIPTIONAL REGULATOR MTLR"/>
    <property type="match status" value="1"/>
</dbReference>
<keyword evidence="1" id="KW-0805">Transcription regulation</keyword>
<organism evidence="5 6">
    <name type="scientific">Aerococcus agrisoli</name>
    <dbReference type="NCBI Taxonomy" id="2487350"/>
    <lineage>
        <taxon>Bacteria</taxon>
        <taxon>Bacillati</taxon>
        <taxon>Bacillota</taxon>
        <taxon>Bacilli</taxon>
        <taxon>Lactobacillales</taxon>
        <taxon>Aerococcaceae</taxon>
        <taxon>Aerococcus</taxon>
    </lineage>
</organism>
<dbReference type="Pfam" id="PF08279">
    <property type="entry name" value="HTH_11"/>
    <property type="match status" value="1"/>
</dbReference>
<keyword evidence="2" id="KW-0804">Transcription</keyword>
<dbReference type="Proteomes" id="UP000273977">
    <property type="component" value="Unassembled WGS sequence"/>
</dbReference>
<protein>
    <submittedName>
        <fullName evidence="5">HTH domain-containing protein</fullName>
    </submittedName>
</protein>
<evidence type="ECO:0000313" key="5">
    <source>
        <dbReference type="EMBL" id="RPA65084.1"/>
    </source>
</evidence>
<evidence type="ECO:0000256" key="2">
    <source>
        <dbReference type="ARBA" id="ARBA00023163"/>
    </source>
</evidence>
<dbReference type="EMBL" id="RKMG01000002">
    <property type="protein sequence ID" value="RPA65084.1"/>
    <property type="molecule type" value="Genomic_DNA"/>
</dbReference>
<dbReference type="Pfam" id="PF05043">
    <property type="entry name" value="Mga"/>
    <property type="match status" value="1"/>
</dbReference>
<dbReference type="PANTHER" id="PTHR30185">
    <property type="entry name" value="CRYPTIC BETA-GLUCOSIDE BGL OPERON ANTITERMINATOR"/>
    <property type="match status" value="1"/>
</dbReference>
<dbReference type="Gene3D" id="1.10.10.10">
    <property type="entry name" value="Winged helix-like DNA-binding domain superfamily/Winged helix DNA-binding domain"/>
    <property type="match status" value="1"/>
</dbReference>
<feature type="domain" description="Helix-turn-helix type 11" evidence="4">
    <location>
        <begin position="19"/>
        <end position="57"/>
    </location>
</feature>
<comment type="caution">
    <text evidence="5">The sequence shown here is derived from an EMBL/GenBank/DDBJ whole genome shotgun (WGS) entry which is preliminary data.</text>
</comment>
<sequence length="154" mass="18120">MNNSRRNTMRHMLSHADLRKLEMIEYLSSHRGLQNIQDLAEKLNVSERTLKEDIEGILEYDKIFDLKYYTNHIALRFQNNQSIQTVYKYVLSNSDAFRLIEALLYHGSMSMEEMVDHLFLSRSTIYRILPNIKKALETQFNISISNTPLSFVGK</sequence>
<feature type="domain" description="Mga helix-turn-helix" evidence="3">
    <location>
        <begin position="79"/>
        <end position="154"/>
    </location>
</feature>
<dbReference type="AlphaFoldDB" id="A0A3N4HF10"/>
<evidence type="ECO:0000313" key="6">
    <source>
        <dbReference type="Proteomes" id="UP000273977"/>
    </source>
</evidence>
<dbReference type="InterPro" id="IPR007737">
    <property type="entry name" value="Mga_HTH"/>
</dbReference>
<reference evidence="5 6" key="1">
    <citation type="submission" date="2018-11" db="EMBL/GenBank/DDBJ databases">
        <title>Aerococcus sp. SJQ22, whole genome shotgun sequence.</title>
        <authorList>
            <person name="Sun L."/>
            <person name="Gao X."/>
            <person name="Chen W."/>
            <person name="Huang K."/>
        </authorList>
    </citation>
    <scope>NUCLEOTIDE SEQUENCE [LARGE SCALE GENOMIC DNA]</scope>
    <source>
        <strain evidence="5 6">SJQ22</strain>
    </source>
</reference>
<dbReference type="InterPro" id="IPR013196">
    <property type="entry name" value="HTH_11"/>
</dbReference>
<evidence type="ECO:0000259" key="3">
    <source>
        <dbReference type="Pfam" id="PF05043"/>
    </source>
</evidence>
<dbReference type="InterPro" id="IPR036388">
    <property type="entry name" value="WH-like_DNA-bd_sf"/>
</dbReference>
<name>A0A3N4HF10_9LACT</name>